<dbReference type="InterPro" id="IPR009061">
    <property type="entry name" value="DNA-bd_dom_put_sf"/>
</dbReference>
<dbReference type="EMBL" id="VIFK01000142">
    <property type="protein sequence ID" value="TQE98740.1"/>
    <property type="molecule type" value="Genomic_DNA"/>
</dbReference>
<comment type="caution">
    <text evidence="1">The sequence shown here is derived from an EMBL/GenBank/DDBJ whole genome shotgun (WGS) entry which is preliminary data.</text>
</comment>
<dbReference type="AlphaFoldDB" id="A0A540VPP9"/>
<proteinExistence type="predicted"/>
<protein>
    <submittedName>
        <fullName evidence="1">DNA-binding protein</fullName>
    </submittedName>
</protein>
<evidence type="ECO:0000313" key="1">
    <source>
        <dbReference type="EMBL" id="TQE98740.1"/>
    </source>
</evidence>
<dbReference type="Proteomes" id="UP000315400">
    <property type="component" value="Unassembled WGS sequence"/>
</dbReference>
<accession>A0A540VPP9</accession>
<name>A0A540VPP9_9GAMM</name>
<dbReference type="GO" id="GO:0003677">
    <property type="term" value="F:DNA binding"/>
    <property type="evidence" value="ECO:0007669"/>
    <property type="project" value="UniProtKB-KW"/>
</dbReference>
<organism evidence="1 2">
    <name type="scientific">Spiribacter salinus</name>
    <dbReference type="NCBI Taxonomy" id="1335746"/>
    <lineage>
        <taxon>Bacteria</taxon>
        <taxon>Pseudomonadati</taxon>
        <taxon>Pseudomonadota</taxon>
        <taxon>Gammaproteobacteria</taxon>
        <taxon>Chromatiales</taxon>
        <taxon>Ectothiorhodospiraceae</taxon>
        <taxon>Spiribacter</taxon>
    </lineage>
</organism>
<dbReference type="SUPFAM" id="SSF46955">
    <property type="entry name" value="Putative DNA-binding domain"/>
    <property type="match status" value="1"/>
</dbReference>
<sequence length="69" mass="7817">MAVKTNSQQCIPVWHPVEMVADRYGVTPMTVWRWARAGQIPKPKKIGGNTTRWYGPALDEHDQKLAEVA</sequence>
<gene>
    <name evidence="1" type="ORF">FKY71_12205</name>
</gene>
<keyword evidence="1" id="KW-0238">DNA-binding</keyword>
<reference evidence="1 2" key="1">
    <citation type="submission" date="2019-06" db="EMBL/GenBank/DDBJ databases">
        <title>Metagenome assembled Genome of Spiribacter salinus SL48-SHIP from the microbial mat of Salt Lake 48 (Novosibirsk region, Russia).</title>
        <authorList>
            <person name="Shipova A."/>
            <person name="Rozanov A.S."/>
            <person name="Bryanskaya A.V."/>
            <person name="Peltek S.E."/>
        </authorList>
    </citation>
    <scope>NUCLEOTIDE SEQUENCE [LARGE SCALE GENOMIC DNA]</scope>
    <source>
        <strain evidence="1">SL48-SHIP-2</strain>
    </source>
</reference>
<evidence type="ECO:0000313" key="2">
    <source>
        <dbReference type="Proteomes" id="UP000315400"/>
    </source>
</evidence>